<dbReference type="InterPro" id="IPR045231">
    <property type="entry name" value="Yip1/4-like"/>
</dbReference>
<dbReference type="AlphaFoldDB" id="A0AAD6J311"/>
<evidence type="ECO:0000259" key="8">
    <source>
        <dbReference type="Pfam" id="PF04893"/>
    </source>
</evidence>
<comment type="subcellular location">
    <subcellularLocation>
        <location evidence="6">Golgi apparatus membrane</location>
        <topology evidence="6">Multi-pass membrane protein</topology>
    </subcellularLocation>
    <subcellularLocation>
        <location evidence="1">Membrane</location>
        <topology evidence="1">Multi-pass membrane protein</topology>
    </subcellularLocation>
</comment>
<keyword evidence="3 6" id="KW-0812">Transmembrane</keyword>
<keyword evidence="10" id="KW-1185">Reference proteome</keyword>
<proteinExistence type="inferred from homology"/>
<feature type="domain" description="Yip1" evidence="8">
    <location>
        <begin position="139"/>
        <end position="285"/>
    </location>
</feature>
<feature type="transmembrane region" description="Helical" evidence="6">
    <location>
        <begin position="269"/>
        <end position="288"/>
    </location>
</feature>
<evidence type="ECO:0000256" key="5">
    <source>
        <dbReference type="ARBA" id="ARBA00023136"/>
    </source>
</evidence>
<name>A0AAD6J311_DREDA</name>
<evidence type="ECO:0000313" key="10">
    <source>
        <dbReference type="Proteomes" id="UP001221413"/>
    </source>
</evidence>
<feature type="region of interest" description="Disordered" evidence="7">
    <location>
        <begin position="1"/>
        <end position="20"/>
    </location>
</feature>
<evidence type="ECO:0000313" key="9">
    <source>
        <dbReference type="EMBL" id="KAJ6263508.1"/>
    </source>
</evidence>
<feature type="transmembrane region" description="Helical" evidence="6">
    <location>
        <begin position="238"/>
        <end position="262"/>
    </location>
</feature>
<evidence type="ECO:0000256" key="3">
    <source>
        <dbReference type="ARBA" id="ARBA00022692"/>
    </source>
</evidence>
<gene>
    <name evidence="9" type="ORF">Dda_2072</name>
</gene>
<comment type="similarity">
    <text evidence="2 6">Belongs to the YIP1 family.</text>
</comment>
<dbReference type="Pfam" id="PF04893">
    <property type="entry name" value="Yip1"/>
    <property type="match status" value="1"/>
</dbReference>
<accession>A0AAD6J311</accession>
<feature type="transmembrane region" description="Helical" evidence="6">
    <location>
        <begin position="214"/>
        <end position="232"/>
    </location>
</feature>
<keyword evidence="5 6" id="KW-0472">Membrane</keyword>
<sequence length="330" mass="33531">MSSLTTYLHSSTSTTPPSPTMSYNPNYAYGASSAAAGPSSSAANLQFYSSSYGDPTGRVSGHTTPAQGAYAAYGGAHPGGHGGGFAGAGGMGGVGVDPARQLPAGLLAAFGTGGYDDEATLLEELGINFGHIKMKTLAVLNPMASMDQHIMDDSDLAGPILFCFLFGTFLLLSGRVHFGYIYGCALLGSISLHLILNLMAPLGVNINYIRSTSVLGYCLLPLVLTSFIGVAVPMDGVLGFATTAVAISWCTFSSSAMFVAVLRVRDMRMLVAYPLALFYCVFGIMSIFSSRGGGAGAAGAGAVIGTVAGRVGKVPLEAGSVAAGIARGST</sequence>
<evidence type="ECO:0000256" key="7">
    <source>
        <dbReference type="SAM" id="MobiDB-lite"/>
    </source>
</evidence>
<dbReference type="Proteomes" id="UP001221413">
    <property type="component" value="Unassembled WGS sequence"/>
</dbReference>
<protein>
    <recommendedName>
        <fullName evidence="6">Protein YIP</fullName>
    </recommendedName>
</protein>
<dbReference type="PANTHER" id="PTHR21236">
    <property type="entry name" value="GOLGI MEMBRANE PROTEIN YIP1"/>
    <property type="match status" value="1"/>
</dbReference>
<dbReference type="GO" id="GO:0000139">
    <property type="term" value="C:Golgi membrane"/>
    <property type="evidence" value="ECO:0007669"/>
    <property type="project" value="UniProtKB-SubCell"/>
</dbReference>
<keyword evidence="4 6" id="KW-1133">Transmembrane helix</keyword>
<evidence type="ECO:0000256" key="1">
    <source>
        <dbReference type="ARBA" id="ARBA00004141"/>
    </source>
</evidence>
<feature type="transmembrane region" description="Helical" evidence="6">
    <location>
        <begin position="156"/>
        <end position="174"/>
    </location>
</feature>
<dbReference type="PANTHER" id="PTHR21236:SF2">
    <property type="entry name" value="PROTEIN YIPF"/>
    <property type="match status" value="1"/>
</dbReference>
<feature type="transmembrane region" description="Helical" evidence="6">
    <location>
        <begin position="180"/>
        <end position="202"/>
    </location>
</feature>
<dbReference type="GO" id="GO:0048280">
    <property type="term" value="P:vesicle fusion with Golgi apparatus"/>
    <property type="evidence" value="ECO:0007669"/>
    <property type="project" value="TreeGrafter"/>
</dbReference>
<evidence type="ECO:0000256" key="6">
    <source>
        <dbReference type="RuleBase" id="RU361264"/>
    </source>
</evidence>
<dbReference type="EMBL" id="JAQGDS010000002">
    <property type="protein sequence ID" value="KAJ6263508.1"/>
    <property type="molecule type" value="Genomic_DNA"/>
</dbReference>
<dbReference type="InterPro" id="IPR006977">
    <property type="entry name" value="Yip1_dom"/>
</dbReference>
<evidence type="ECO:0000256" key="4">
    <source>
        <dbReference type="ARBA" id="ARBA00022989"/>
    </source>
</evidence>
<reference evidence="9" key="1">
    <citation type="submission" date="2023-01" db="EMBL/GenBank/DDBJ databases">
        <title>The chitinases involved in constricting ring structure development in the nematode-trapping fungus Drechslerella dactyloides.</title>
        <authorList>
            <person name="Wang R."/>
            <person name="Zhang L."/>
            <person name="Tang P."/>
            <person name="Li S."/>
            <person name="Liang L."/>
        </authorList>
    </citation>
    <scope>NUCLEOTIDE SEQUENCE</scope>
    <source>
        <strain evidence="9">YMF1.00031</strain>
    </source>
</reference>
<evidence type="ECO:0000256" key="2">
    <source>
        <dbReference type="ARBA" id="ARBA00010596"/>
    </source>
</evidence>
<dbReference type="GO" id="GO:0005802">
    <property type="term" value="C:trans-Golgi network"/>
    <property type="evidence" value="ECO:0007669"/>
    <property type="project" value="TreeGrafter"/>
</dbReference>
<dbReference type="GO" id="GO:0006888">
    <property type="term" value="P:endoplasmic reticulum to Golgi vesicle-mediated transport"/>
    <property type="evidence" value="ECO:0007669"/>
    <property type="project" value="InterPro"/>
</dbReference>
<comment type="caution">
    <text evidence="9">The sequence shown here is derived from an EMBL/GenBank/DDBJ whole genome shotgun (WGS) entry which is preliminary data.</text>
</comment>
<organism evidence="9 10">
    <name type="scientific">Drechslerella dactyloides</name>
    <name type="common">Nematode-trapping fungus</name>
    <name type="synonym">Arthrobotrys dactyloides</name>
    <dbReference type="NCBI Taxonomy" id="74499"/>
    <lineage>
        <taxon>Eukaryota</taxon>
        <taxon>Fungi</taxon>
        <taxon>Dikarya</taxon>
        <taxon>Ascomycota</taxon>
        <taxon>Pezizomycotina</taxon>
        <taxon>Orbiliomycetes</taxon>
        <taxon>Orbiliales</taxon>
        <taxon>Orbiliaceae</taxon>
        <taxon>Drechslerella</taxon>
    </lineage>
</organism>